<organism evidence="2 3">
    <name type="scientific">Rhizophagus clarus</name>
    <dbReference type="NCBI Taxonomy" id="94130"/>
    <lineage>
        <taxon>Eukaryota</taxon>
        <taxon>Fungi</taxon>
        <taxon>Fungi incertae sedis</taxon>
        <taxon>Mucoromycota</taxon>
        <taxon>Glomeromycotina</taxon>
        <taxon>Glomeromycetes</taxon>
        <taxon>Glomerales</taxon>
        <taxon>Glomeraceae</taxon>
        <taxon>Rhizophagus</taxon>
    </lineage>
</organism>
<dbReference type="EMBL" id="BLAL01000049">
    <property type="protein sequence ID" value="GES80426.1"/>
    <property type="molecule type" value="Genomic_DNA"/>
</dbReference>
<dbReference type="Proteomes" id="UP000615446">
    <property type="component" value="Unassembled WGS sequence"/>
</dbReference>
<feature type="compositionally biased region" description="Basic residues" evidence="1">
    <location>
        <begin position="97"/>
        <end position="107"/>
    </location>
</feature>
<reference evidence="2" key="1">
    <citation type="submission" date="2019-10" db="EMBL/GenBank/DDBJ databases">
        <title>Conservation and host-specific expression of non-tandemly repeated heterogenous ribosome RNA gene in arbuscular mycorrhizal fungi.</title>
        <authorList>
            <person name="Maeda T."/>
            <person name="Kobayashi Y."/>
            <person name="Nakagawa T."/>
            <person name="Ezawa T."/>
            <person name="Yamaguchi K."/>
            <person name="Bino T."/>
            <person name="Nishimoto Y."/>
            <person name="Shigenobu S."/>
            <person name="Kawaguchi M."/>
        </authorList>
    </citation>
    <scope>NUCLEOTIDE SEQUENCE</scope>
    <source>
        <strain evidence="2">HR1</strain>
    </source>
</reference>
<sequence length="126" mass="13951">MKDCIDKPMIWNGAQLKWSRHLGPSNNKTAYNKTNKIKPSKRSTTNNSQNSSPKSNTVGTGSNRIPIGTCKGSKQVKKTEDDPLKISKRSLDTTKKASPKKPRISKKKLAADIATIMETLKSLVRQ</sequence>
<dbReference type="AlphaFoldDB" id="A0A8H3L526"/>
<protein>
    <submittedName>
        <fullName evidence="2">Uncharacterized protein</fullName>
    </submittedName>
</protein>
<evidence type="ECO:0000313" key="3">
    <source>
        <dbReference type="Proteomes" id="UP000615446"/>
    </source>
</evidence>
<feature type="compositionally biased region" description="Polar residues" evidence="1">
    <location>
        <begin position="24"/>
        <end position="34"/>
    </location>
</feature>
<evidence type="ECO:0000256" key="1">
    <source>
        <dbReference type="SAM" id="MobiDB-lite"/>
    </source>
</evidence>
<evidence type="ECO:0000313" key="2">
    <source>
        <dbReference type="EMBL" id="GES80426.1"/>
    </source>
</evidence>
<name>A0A8H3L526_9GLOM</name>
<gene>
    <name evidence="2" type="ORF">RCL2_000771000</name>
</gene>
<feature type="compositionally biased region" description="Basic and acidic residues" evidence="1">
    <location>
        <begin position="77"/>
        <end position="95"/>
    </location>
</feature>
<feature type="compositionally biased region" description="Polar residues" evidence="1">
    <location>
        <begin position="42"/>
        <end position="63"/>
    </location>
</feature>
<comment type="caution">
    <text evidence="2">The sequence shown here is derived from an EMBL/GenBank/DDBJ whole genome shotgun (WGS) entry which is preliminary data.</text>
</comment>
<feature type="region of interest" description="Disordered" evidence="1">
    <location>
        <begin position="16"/>
        <end position="107"/>
    </location>
</feature>
<proteinExistence type="predicted"/>
<accession>A0A8H3L526</accession>